<proteinExistence type="predicted"/>
<evidence type="ECO:0000313" key="2">
    <source>
        <dbReference type="Proteomes" id="UP001196413"/>
    </source>
</evidence>
<dbReference type="EMBL" id="JAHQIW010000338">
    <property type="protein sequence ID" value="KAJ1347579.1"/>
    <property type="molecule type" value="Genomic_DNA"/>
</dbReference>
<dbReference type="AlphaFoldDB" id="A0AAD5MNX2"/>
<dbReference type="Proteomes" id="UP001196413">
    <property type="component" value="Unassembled WGS sequence"/>
</dbReference>
<name>A0AAD5MNX2_PARTN</name>
<evidence type="ECO:0000313" key="1">
    <source>
        <dbReference type="EMBL" id="KAJ1347579.1"/>
    </source>
</evidence>
<accession>A0AAD5MNX2</accession>
<reference evidence="1" key="1">
    <citation type="submission" date="2021-06" db="EMBL/GenBank/DDBJ databases">
        <title>Parelaphostrongylus tenuis whole genome reference sequence.</title>
        <authorList>
            <person name="Garwood T.J."/>
            <person name="Larsen P.A."/>
            <person name="Fountain-Jones N.M."/>
            <person name="Garbe J.R."/>
            <person name="Macchietto M.G."/>
            <person name="Kania S.A."/>
            <person name="Gerhold R.W."/>
            <person name="Richards J.E."/>
            <person name="Wolf T.M."/>
        </authorList>
    </citation>
    <scope>NUCLEOTIDE SEQUENCE</scope>
    <source>
        <strain evidence="1">MNPRO001-30</strain>
        <tissue evidence="1">Meninges</tissue>
    </source>
</reference>
<sequence length="87" mass="9956">MDKTTEDCRNTLQILPFQVEKQSRETVEMPGIRHNGILLGAQWLFESQTGHAFQIQRSGWGFLRETGDFQLVGCYGSRHGKHHDANI</sequence>
<keyword evidence="2" id="KW-1185">Reference proteome</keyword>
<organism evidence="1 2">
    <name type="scientific">Parelaphostrongylus tenuis</name>
    <name type="common">Meningeal worm</name>
    <dbReference type="NCBI Taxonomy" id="148309"/>
    <lineage>
        <taxon>Eukaryota</taxon>
        <taxon>Metazoa</taxon>
        <taxon>Ecdysozoa</taxon>
        <taxon>Nematoda</taxon>
        <taxon>Chromadorea</taxon>
        <taxon>Rhabditida</taxon>
        <taxon>Rhabditina</taxon>
        <taxon>Rhabditomorpha</taxon>
        <taxon>Strongyloidea</taxon>
        <taxon>Metastrongylidae</taxon>
        <taxon>Parelaphostrongylus</taxon>
    </lineage>
</organism>
<gene>
    <name evidence="1" type="ORF">KIN20_002673</name>
</gene>
<protein>
    <submittedName>
        <fullName evidence="1">Uncharacterized protein</fullName>
    </submittedName>
</protein>
<comment type="caution">
    <text evidence="1">The sequence shown here is derived from an EMBL/GenBank/DDBJ whole genome shotgun (WGS) entry which is preliminary data.</text>
</comment>